<gene>
    <name evidence="2" type="ORF">HETIRDRAFT_328623</name>
</gene>
<dbReference type="Proteomes" id="UP000030671">
    <property type="component" value="Unassembled WGS sequence"/>
</dbReference>
<sequence length="169" mass="18642">VGTPSGQQPCHRVLVARVYGFVISDEHLYVGKVISIYSQGRGKLGAHGWQQSSTNIGAISYLSMQLYEQSYSATFQAVHTRLALLQAFTYKHLMPDSFLCLMPGSSVPDSNNCHLQLDNIALTTYNNLNKHSRSLGIAVQDLQKLRHRGKHSAQDQDNAADDKGLQDGL</sequence>
<dbReference type="eggNOG" id="ENOG502RD77">
    <property type="taxonomic scope" value="Eukaryota"/>
</dbReference>
<dbReference type="InParanoid" id="W4JUG9"/>
<dbReference type="RefSeq" id="XP_009551602.1">
    <property type="nucleotide sequence ID" value="XM_009553307.1"/>
</dbReference>
<proteinExistence type="predicted"/>
<dbReference type="AlphaFoldDB" id="W4JUG9"/>
<feature type="non-terminal residue" evidence="2">
    <location>
        <position position="1"/>
    </location>
</feature>
<name>W4JUG9_HETIT</name>
<keyword evidence="3" id="KW-1185">Reference proteome</keyword>
<dbReference type="GeneID" id="20671428"/>
<evidence type="ECO:0000313" key="3">
    <source>
        <dbReference type="Proteomes" id="UP000030671"/>
    </source>
</evidence>
<organism evidence="2 3">
    <name type="scientific">Heterobasidion irregulare (strain TC 32-1)</name>
    <dbReference type="NCBI Taxonomy" id="747525"/>
    <lineage>
        <taxon>Eukaryota</taxon>
        <taxon>Fungi</taxon>
        <taxon>Dikarya</taxon>
        <taxon>Basidiomycota</taxon>
        <taxon>Agaricomycotina</taxon>
        <taxon>Agaricomycetes</taxon>
        <taxon>Russulales</taxon>
        <taxon>Bondarzewiaceae</taxon>
        <taxon>Heterobasidion</taxon>
        <taxon>Heterobasidion annosum species complex</taxon>
    </lineage>
</organism>
<dbReference type="EMBL" id="KI925464">
    <property type="protein sequence ID" value="ETW76725.1"/>
    <property type="molecule type" value="Genomic_DNA"/>
</dbReference>
<accession>W4JUG9</accession>
<evidence type="ECO:0000256" key="1">
    <source>
        <dbReference type="SAM" id="MobiDB-lite"/>
    </source>
</evidence>
<protein>
    <submittedName>
        <fullName evidence="2">Uncharacterized protein</fullName>
    </submittedName>
</protein>
<dbReference type="KEGG" id="hir:HETIRDRAFT_328623"/>
<feature type="region of interest" description="Disordered" evidence="1">
    <location>
        <begin position="147"/>
        <end position="169"/>
    </location>
</feature>
<evidence type="ECO:0000313" key="2">
    <source>
        <dbReference type="EMBL" id="ETW76725.1"/>
    </source>
</evidence>
<dbReference type="OrthoDB" id="3132519at2759"/>
<dbReference type="HOGENOM" id="CLU_134541_0_0_1"/>
<reference evidence="2 3" key="1">
    <citation type="journal article" date="2012" name="New Phytol.">
        <title>Insight into trade-off between wood decay and parasitism from the genome of a fungal forest pathogen.</title>
        <authorList>
            <person name="Olson A."/>
            <person name="Aerts A."/>
            <person name="Asiegbu F."/>
            <person name="Belbahri L."/>
            <person name="Bouzid O."/>
            <person name="Broberg A."/>
            <person name="Canback B."/>
            <person name="Coutinho P.M."/>
            <person name="Cullen D."/>
            <person name="Dalman K."/>
            <person name="Deflorio G."/>
            <person name="van Diepen L.T."/>
            <person name="Dunand C."/>
            <person name="Duplessis S."/>
            <person name="Durling M."/>
            <person name="Gonthier P."/>
            <person name="Grimwood J."/>
            <person name="Fossdal C.G."/>
            <person name="Hansson D."/>
            <person name="Henrissat B."/>
            <person name="Hietala A."/>
            <person name="Himmelstrand K."/>
            <person name="Hoffmeister D."/>
            <person name="Hogberg N."/>
            <person name="James T.Y."/>
            <person name="Karlsson M."/>
            <person name="Kohler A."/>
            <person name="Kues U."/>
            <person name="Lee Y.H."/>
            <person name="Lin Y.C."/>
            <person name="Lind M."/>
            <person name="Lindquist E."/>
            <person name="Lombard V."/>
            <person name="Lucas S."/>
            <person name="Lunden K."/>
            <person name="Morin E."/>
            <person name="Murat C."/>
            <person name="Park J."/>
            <person name="Raffaello T."/>
            <person name="Rouze P."/>
            <person name="Salamov A."/>
            <person name="Schmutz J."/>
            <person name="Solheim H."/>
            <person name="Stahlberg J."/>
            <person name="Velez H."/>
            <person name="de Vries R.P."/>
            <person name="Wiebenga A."/>
            <person name="Woodward S."/>
            <person name="Yakovlev I."/>
            <person name="Garbelotto M."/>
            <person name="Martin F."/>
            <person name="Grigoriev I.V."/>
            <person name="Stenlid J."/>
        </authorList>
    </citation>
    <scope>NUCLEOTIDE SEQUENCE [LARGE SCALE GENOMIC DNA]</scope>
    <source>
        <strain evidence="2 3">TC 32-1</strain>
    </source>
</reference>
<feature type="compositionally biased region" description="Basic and acidic residues" evidence="1">
    <location>
        <begin position="160"/>
        <end position="169"/>
    </location>
</feature>